<dbReference type="VEuPathDB" id="TrichDB:TVAGG3_0432650"/>
<dbReference type="InterPro" id="IPR032675">
    <property type="entry name" value="LRR_dom_sf"/>
</dbReference>
<reference evidence="4" key="2">
    <citation type="journal article" date="2007" name="Science">
        <title>Draft genome sequence of the sexually transmitted pathogen Trichomonas vaginalis.</title>
        <authorList>
            <person name="Carlton J.M."/>
            <person name="Hirt R.P."/>
            <person name="Silva J.C."/>
            <person name="Delcher A.L."/>
            <person name="Schatz M."/>
            <person name="Zhao Q."/>
            <person name="Wortman J.R."/>
            <person name="Bidwell S.L."/>
            <person name="Alsmark U.C.M."/>
            <person name="Besteiro S."/>
            <person name="Sicheritz-Ponten T."/>
            <person name="Noel C.J."/>
            <person name="Dacks J.B."/>
            <person name="Foster P.G."/>
            <person name="Simillion C."/>
            <person name="Van de Peer Y."/>
            <person name="Miranda-Saavedra D."/>
            <person name="Barton G.J."/>
            <person name="Westrop G.D."/>
            <person name="Mueller S."/>
            <person name="Dessi D."/>
            <person name="Fiori P.L."/>
            <person name="Ren Q."/>
            <person name="Paulsen I."/>
            <person name="Zhang H."/>
            <person name="Bastida-Corcuera F.D."/>
            <person name="Simoes-Barbosa A."/>
            <person name="Brown M.T."/>
            <person name="Hayes R.D."/>
            <person name="Mukherjee M."/>
            <person name="Okumura C.Y."/>
            <person name="Schneider R."/>
            <person name="Smith A.J."/>
            <person name="Vanacova S."/>
            <person name="Villalvazo M."/>
            <person name="Haas B.J."/>
            <person name="Pertea M."/>
            <person name="Feldblyum T.V."/>
            <person name="Utterback T.R."/>
            <person name="Shu C.L."/>
            <person name="Osoegawa K."/>
            <person name="de Jong P.J."/>
            <person name="Hrdy I."/>
            <person name="Horvathova L."/>
            <person name="Zubacova Z."/>
            <person name="Dolezal P."/>
            <person name="Malik S.B."/>
            <person name="Logsdon J.M. Jr."/>
            <person name="Henze K."/>
            <person name="Gupta A."/>
            <person name="Wang C.C."/>
            <person name="Dunne R.L."/>
            <person name="Upcroft J.A."/>
            <person name="Upcroft P."/>
            <person name="White O."/>
            <person name="Salzberg S.L."/>
            <person name="Tang P."/>
            <person name="Chiu C.-H."/>
            <person name="Lee Y.-S."/>
            <person name="Embley T.M."/>
            <person name="Coombs G.H."/>
            <person name="Mottram J.C."/>
            <person name="Tachezy J."/>
            <person name="Fraser-Liggett C.M."/>
            <person name="Johnson P.J."/>
        </authorList>
    </citation>
    <scope>NUCLEOTIDE SEQUENCE [LARGE SCALE GENOMIC DNA]</scope>
    <source>
        <strain evidence="4">G3</strain>
    </source>
</reference>
<dbReference type="RefSeq" id="XP_001306799.1">
    <property type="nucleotide sequence ID" value="XM_001306798.1"/>
</dbReference>
<dbReference type="PANTHER" id="PTHR24111:SF0">
    <property type="entry name" value="LEUCINE-RICH REPEAT-CONTAINING PROTEIN"/>
    <property type="match status" value="1"/>
</dbReference>
<evidence type="ECO:0000313" key="5">
    <source>
        <dbReference type="Proteomes" id="UP000001542"/>
    </source>
</evidence>
<dbReference type="InterPro" id="IPR052201">
    <property type="entry name" value="LRR-containing_regulator"/>
</dbReference>
<dbReference type="OrthoDB" id="120976at2759"/>
<feature type="coiled-coil region" evidence="2">
    <location>
        <begin position="460"/>
        <end position="515"/>
    </location>
</feature>
<keyword evidence="5" id="KW-1185">Reference proteome</keyword>
<evidence type="ECO:0000256" key="1">
    <source>
        <dbReference type="ARBA" id="ARBA00022737"/>
    </source>
</evidence>
<dbReference type="AlphaFoldDB" id="A2FMK1"/>
<dbReference type="PANTHER" id="PTHR24111">
    <property type="entry name" value="LEUCINE-RICH REPEAT-CONTAINING PROTEIN 34"/>
    <property type="match status" value="1"/>
</dbReference>
<feature type="compositionally biased region" description="Basic residues" evidence="3">
    <location>
        <begin position="599"/>
        <end position="611"/>
    </location>
</feature>
<dbReference type="Gene3D" id="3.80.10.10">
    <property type="entry name" value="Ribonuclease Inhibitor"/>
    <property type="match status" value="3"/>
</dbReference>
<dbReference type="InterPro" id="IPR001611">
    <property type="entry name" value="Leu-rich_rpt"/>
</dbReference>
<dbReference type="SUPFAM" id="SSF52047">
    <property type="entry name" value="RNI-like"/>
    <property type="match status" value="1"/>
</dbReference>
<dbReference type="KEGG" id="tva:4751591"/>
<dbReference type="VEuPathDB" id="TrichDB:TVAG_439720"/>
<feature type="region of interest" description="Disordered" evidence="3">
    <location>
        <begin position="597"/>
        <end position="618"/>
    </location>
</feature>
<gene>
    <name evidence="4" type="ORF">TVAG_439720</name>
</gene>
<dbReference type="eggNOG" id="KOG4308">
    <property type="taxonomic scope" value="Eukaryota"/>
</dbReference>
<dbReference type="Proteomes" id="UP000001542">
    <property type="component" value="Unassembled WGS sequence"/>
</dbReference>
<dbReference type="EMBL" id="DS113888">
    <property type="protein sequence ID" value="EAX93869.1"/>
    <property type="molecule type" value="Genomic_DNA"/>
</dbReference>
<proteinExistence type="predicted"/>
<sequence length="634" mass="72314">MSTSPNSFTNEELSKLYRAKCNDTNTKESERGKTLFIRNYSKLQFNKSINFANAGFGSESFTKLLNIIPTHPTIRVLNLSGNSIGQNSVSLLSRYISNNKDLIQLDVSSCNLNDQSCAILFESLKFNKSLIELSIKSDSTIGRNSIGEKASYKLAEMLQCNKVLSTLNIENCEIIEKTIMTIADGISKNSTISSLILSHNNIKSKGISYLLGKINESKITELYLSSCSCGNDNSNAFSKLFANNRNIKILDISHNAFTEKFLKNIAISLEQSTVEVLILSHNDFSRGDLIYLADPLIHTPIRLINLTKCSLNGKDLKRFNNFFRENQTLQEFIADHNNFYSYDGIALAEFVQSNPSLRYLSFNQCEMEDKNFEPMFKIMQDQCSITRLSLVSNSIKKSEPIIKILEKNKNIIKFDLEKNDINYQEVVQIEKMISGNRKKQYSFNNIIDLTPELCNLRGEITHQRGKLSSLKEKRESLENDAEKAKEQLIDVKKLENELEMKAKQLAADFEEHAQQIDQVIWEKEVVDTNYVQLCAQFDAEVARQDHLETMLYNLNKEIKIKQNQTEEEMKQIVADLSLKMLAYVQAKDKFMETWEVSHPKKPKTTKKKKKSSAGIKKVPTRIADTGILLKPIKK</sequence>
<evidence type="ECO:0000313" key="4">
    <source>
        <dbReference type="EMBL" id="EAX93869.1"/>
    </source>
</evidence>
<keyword evidence="2" id="KW-0175">Coiled coil</keyword>
<keyword evidence="1" id="KW-0677">Repeat</keyword>
<organism evidence="4 5">
    <name type="scientific">Trichomonas vaginalis (strain ATCC PRA-98 / G3)</name>
    <dbReference type="NCBI Taxonomy" id="412133"/>
    <lineage>
        <taxon>Eukaryota</taxon>
        <taxon>Metamonada</taxon>
        <taxon>Parabasalia</taxon>
        <taxon>Trichomonadida</taxon>
        <taxon>Trichomonadidae</taxon>
        <taxon>Trichomonas</taxon>
    </lineage>
</organism>
<dbReference type="SMART" id="SM00368">
    <property type="entry name" value="LRR_RI"/>
    <property type="match status" value="6"/>
</dbReference>
<name>A2FMK1_TRIV3</name>
<dbReference type="SMR" id="A2FMK1"/>
<dbReference type="Pfam" id="PF13516">
    <property type="entry name" value="LRR_6"/>
    <property type="match status" value="3"/>
</dbReference>
<evidence type="ECO:0000256" key="3">
    <source>
        <dbReference type="SAM" id="MobiDB-lite"/>
    </source>
</evidence>
<protein>
    <submittedName>
        <fullName evidence="4">Leucine Rich Repeat family protein</fullName>
    </submittedName>
</protein>
<dbReference type="STRING" id="5722.A2FMK1"/>
<dbReference type="InParanoid" id="A2FMK1"/>
<evidence type="ECO:0000256" key="2">
    <source>
        <dbReference type="SAM" id="Coils"/>
    </source>
</evidence>
<reference evidence="4" key="1">
    <citation type="submission" date="2006-10" db="EMBL/GenBank/DDBJ databases">
        <authorList>
            <person name="Amadeo P."/>
            <person name="Zhao Q."/>
            <person name="Wortman J."/>
            <person name="Fraser-Liggett C."/>
            <person name="Carlton J."/>
        </authorList>
    </citation>
    <scope>NUCLEOTIDE SEQUENCE</scope>
    <source>
        <strain evidence="4">G3</strain>
    </source>
</reference>
<accession>A2FMK1</accession>